<accession>A0A238VWL9</accession>
<name>A0A238VWL9_9ACTN</name>
<reference evidence="2 3" key="1">
    <citation type="submission" date="2017-06" db="EMBL/GenBank/DDBJ databases">
        <authorList>
            <person name="Kim H.J."/>
            <person name="Triplett B.A."/>
        </authorList>
    </citation>
    <scope>NUCLEOTIDE SEQUENCE [LARGE SCALE GENOMIC DNA]</scope>
    <source>
        <strain evidence="2 3">DSM 44272</strain>
    </source>
</reference>
<evidence type="ECO:0000313" key="2">
    <source>
        <dbReference type="EMBL" id="SNR38524.1"/>
    </source>
</evidence>
<proteinExistence type="predicted"/>
<feature type="region of interest" description="Disordered" evidence="1">
    <location>
        <begin position="1"/>
        <end position="26"/>
    </location>
</feature>
<protein>
    <submittedName>
        <fullName evidence="2">Uncharacterized protein</fullName>
    </submittedName>
</protein>
<sequence>MASTPNAVEDPIEPDESQRQEEGGPTWLSHRWAAVRATGEAGMSTAEYAVSSVTRNRSSQAPYLRKRPCGRTVRCLTMPPDGPLSRVQFGYSPGTSRRVRGRRR</sequence>
<dbReference type="Proteomes" id="UP000198403">
    <property type="component" value="Unassembled WGS sequence"/>
</dbReference>
<feature type="region of interest" description="Disordered" evidence="1">
    <location>
        <begin position="76"/>
        <end position="104"/>
    </location>
</feature>
<evidence type="ECO:0000313" key="3">
    <source>
        <dbReference type="Proteomes" id="UP000198403"/>
    </source>
</evidence>
<evidence type="ECO:0000256" key="1">
    <source>
        <dbReference type="SAM" id="MobiDB-lite"/>
    </source>
</evidence>
<gene>
    <name evidence="2" type="ORF">SAMN06272737_10595</name>
</gene>
<organism evidence="2 3">
    <name type="scientific">Blastococcus mobilis</name>
    <dbReference type="NCBI Taxonomy" id="1938746"/>
    <lineage>
        <taxon>Bacteria</taxon>
        <taxon>Bacillati</taxon>
        <taxon>Actinomycetota</taxon>
        <taxon>Actinomycetes</taxon>
        <taxon>Geodermatophilales</taxon>
        <taxon>Geodermatophilaceae</taxon>
        <taxon>Blastococcus</taxon>
    </lineage>
</organism>
<keyword evidence="3" id="KW-1185">Reference proteome</keyword>
<dbReference type="EMBL" id="FZNO01000005">
    <property type="protein sequence ID" value="SNR38524.1"/>
    <property type="molecule type" value="Genomic_DNA"/>
</dbReference>
<dbReference type="AlphaFoldDB" id="A0A238VWL9"/>